<feature type="transmembrane region" description="Helical" evidence="1">
    <location>
        <begin position="102"/>
        <end position="123"/>
    </location>
</feature>
<protein>
    <submittedName>
        <fullName evidence="2">DUF4181 domain-containing protein</fullName>
    </submittedName>
</protein>
<proteinExistence type="predicted"/>
<dbReference type="EMBL" id="WBPG01000026">
    <property type="protein sequence ID" value="KAB2441218.1"/>
    <property type="molecule type" value="Genomic_DNA"/>
</dbReference>
<reference evidence="2 3" key="1">
    <citation type="submission" date="2019-10" db="EMBL/GenBank/DDBJ databases">
        <title>Bacillus from the desert of Cuatro Cinegas, Coahuila.</title>
        <authorList>
            <person name="Olmedo-Alvarez G."/>
            <person name="Saldana S."/>
            <person name="Barcelo D."/>
        </authorList>
    </citation>
    <scope>NUCLEOTIDE SEQUENCE [LARGE SCALE GENOMIC DNA]</scope>
    <source>
        <strain evidence="2 3">CH155b_5T</strain>
    </source>
</reference>
<keyword evidence="1" id="KW-0812">Transmembrane</keyword>
<organism evidence="2 3">
    <name type="scientific">Bacillus luti</name>
    <dbReference type="NCBI Taxonomy" id="2026191"/>
    <lineage>
        <taxon>Bacteria</taxon>
        <taxon>Bacillati</taxon>
        <taxon>Bacillota</taxon>
        <taxon>Bacilli</taxon>
        <taxon>Bacillales</taxon>
        <taxon>Bacillaceae</taxon>
        <taxon>Bacillus</taxon>
        <taxon>Bacillus cereus group</taxon>
    </lineage>
</organism>
<comment type="caution">
    <text evidence="2">The sequence shown here is derived from an EMBL/GenBank/DDBJ whole genome shotgun (WGS) entry which is preliminary data.</text>
</comment>
<keyword evidence="1" id="KW-0472">Membrane</keyword>
<evidence type="ECO:0000256" key="1">
    <source>
        <dbReference type="SAM" id="Phobius"/>
    </source>
</evidence>
<dbReference type="Proteomes" id="UP000470409">
    <property type="component" value="Unassembled WGS sequence"/>
</dbReference>
<dbReference type="InterPro" id="IPR025441">
    <property type="entry name" value="DUF4181"/>
</dbReference>
<dbReference type="AlphaFoldDB" id="A0A7V7S4T5"/>
<accession>A0A7V7S4T5</accession>
<evidence type="ECO:0000313" key="3">
    <source>
        <dbReference type="Proteomes" id="UP000470409"/>
    </source>
</evidence>
<evidence type="ECO:0000313" key="2">
    <source>
        <dbReference type="EMBL" id="KAB2441218.1"/>
    </source>
</evidence>
<feature type="transmembrane region" description="Helical" evidence="1">
    <location>
        <begin position="72"/>
        <end position="90"/>
    </location>
</feature>
<dbReference type="Pfam" id="PF13789">
    <property type="entry name" value="DUF4181"/>
    <property type="match status" value="1"/>
</dbReference>
<feature type="transmembrane region" description="Helical" evidence="1">
    <location>
        <begin position="6"/>
        <end position="24"/>
    </location>
</feature>
<dbReference type="RefSeq" id="WP_151627266.1">
    <property type="nucleotide sequence ID" value="NZ_WBPG01000026.1"/>
</dbReference>
<feature type="transmembrane region" description="Helical" evidence="1">
    <location>
        <begin position="49"/>
        <end position="66"/>
    </location>
</feature>
<gene>
    <name evidence="2" type="ORF">F8163_20805</name>
</gene>
<sequence length="128" mass="15637">MRTYTFWIIIFIFCIVGYFLEQFLRKKLNMPKKGLWGYNKHVNSLHKKLEVGLIFVYLITSFIYIYKFETTNIAYVIFTYLGVSWILRAWMEWKYDRESKEYVISLFGLFSFIFLILTMFYFVPPASY</sequence>
<keyword evidence="1" id="KW-1133">Transmembrane helix</keyword>
<name>A0A7V7S4T5_9BACI</name>